<dbReference type="EMBL" id="LN614827">
    <property type="protein sequence ID" value="CEG59031.1"/>
    <property type="molecule type" value="Genomic_DNA"/>
</dbReference>
<sequence>MILLLNKNKENALQISLHFFVIKMLNLVVKL</sequence>
<proteinExistence type="predicted"/>
<evidence type="ECO:0000313" key="1">
    <source>
        <dbReference type="EMBL" id="CEG59031.1"/>
    </source>
</evidence>
<reference evidence="2" key="1">
    <citation type="submission" date="2014-09" db="EMBL/GenBank/DDBJ databases">
        <authorList>
            <person name="Gomez-Valero L."/>
        </authorList>
    </citation>
    <scope>NUCLEOTIDE SEQUENCE [LARGE SCALE GENOMIC DNA]</scope>
    <source>
        <strain evidence="2">ATCC700992</strain>
    </source>
</reference>
<dbReference type="STRING" id="1212491.LFA_4037"/>
<accession>A0A098GC18</accession>
<gene>
    <name evidence="1" type="ORF">LFA_4037</name>
</gene>
<evidence type="ECO:0000313" key="2">
    <source>
        <dbReference type="Proteomes" id="UP000032430"/>
    </source>
</evidence>
<protein>
    <submittedName>
        <fullName evidence="1">Uncharacterized protein</fullName>
    </submittedName>
</protein>
<dbReference type="KEGG" id="lfa:LFA_4037"/>
<name>A0A098GC18_9GAMM</name>
<dbReference type="HOGENOM" id="CLU_3397188_0_0_6"/>
<keyword evidence="2" id="KW-1185">Reference proteome</keyword>
<dbReference type="Proteomes" id="UP000032430">
    <property type="component" value="Chromosome I"/>
</dbReference>
<dbReference type="AlphaFoldDB" id="A0A098GC18"/>
<organism evidence="1 2">
    <name type="scientific">Legionella fallonii LLAP-10</name>
    <dbReference type="NCBI Taxonomy" id="1212491"/>
    <lineage>
        <taxon>Bacteria</taxon>
        <taxon>Pseudomonadati</taxon>
        <taxon>Pseudomonadota</taxon>
        <taxon>Gammaproteobacteria</taxon>
        <taxon>Legionellales</taxon>
        <taxon>Legionellaceae</taxon>
        <taxon>Legionella</taxon>
    </lineage>
</organism>